<reference evidence="1" key="1">
    <citation type="submission" date="2022-04" db="EMBL/GenBank/DDBJ databases">
        <title>Genome of the entomopathogenic fungus Entomophthora muscae.</title>
        <authorList>
            <person name="Elya C."/>
            <person name="Lovett B.R."/>
            <person name="Lee E."/>
            <person name="Macias A.M."/>
            <person name="Hajek A.E."/>
            <person name="De Bivort B.L."/>
            <person name="Kasson M.T."/>
            <person name="De Fine Licht H.H."/>
            <person name="Stajich J.E."/>
        </authorList>
    </citation>
    <scope>NUCLEOTIDE SEQUENCE</scope>
    <source>
        <strain evidence="1">Berkeley</strain>
    </source>
</reference>
<sequence>MSKDFYISPTVLVTVHGPLGKVKVRNSTYTDASFIMQPITFDLEGSPFRINCNSTPNLSYPVILGFPWLKKCFLNFDHSNNRVTFTCNNALCSAPLNTDLSLSSPACFQLTLLAISPNESMMHTNSDRIPLCYSNFKDCFSKSECYSLPPIALTTSGLISSLVPLLLWED</sequence>
<keyword evidence="2" id="KW-1185">Reference proteome</keyword>
<gene>
    <name evidence="1" type="ORF">DSO57_1010495</name>
</gene>
<evidence type="ECO:0000313" key="2">
    <source>
        <dbReference type="Proteomes" id="UP001165960"/>
    </source>
</evidence>
<dbReference type="Proteomes" id="UP001165960">
    <property type="component" value="Unassembled WGS sequence"/>
</dbReference>
<proteinExistence type="predicted"/>
<comment type="caution">
    <text evidence="1">The sequence shown here is derived from an EMBL/GenBank/DDBJ whole genome shotgun (WGS) entry which is preliminary data.</text>
</comment>
<protein>
    <submittedName>
        <fullName evidence="1">Uncharacterized protein</fullName>
    </submittedName>
</protein>
<accession>A0ACC2SJL4</accession>
<organism evidence="1 2">
    <name type="scientific">Entomophthora muscae</name>
    <dbReference type="NCBI Taxonomy" id="34485"/>
    <lineage>
        <taxon>Eukaryota</taxon>
        <taxon>Fungi</taxon>
        <taxon>Fungi incertae sedis</taxon>
        <taxon>Zoopagomycota</taxon>
        <taxon>Entomophthoromycotina</taxon>
        <taxon>Entomophthoromycetes</taxon>
        <taxon>Entomophthorales</taxon>
        <taxon>Entomophthoraceae</taxon>
        <taxon>Entomophthora</taxon>
    </lineage>
</organism>
<evidence type="ECO:0000313" key="1">
    <source>
        <dbReference type="EMBL" id="KAJ9062472.1"/>
    </source>
</evidence>
<name>A0ACC2SJL4_9FUNG</name>
<dbReference type="EMBL" id="QTSX02005005">
    <property type="protein sequence ID" value="KAJ9062472.1"/>
    <property type="molecule type" value="Genomic_DNA"/>
</dbReference>